<reference evidence="1 2" key="1">
    <citation type="submission" date="2020-08" db="EMBL/GenBank/DDBJ databases">
        <title>Genomic Encyclopedia of Archaeal and Bacterial Type Strains, Phase II (KMG-II): from individual species to whole genera.</title>
        <authorList>
            <person name="Goeker M."/>
        </authorList>
    </citation>
    <scope>NUCLEOTIDE SEQUENCE [LARGE SCALE GENOMIC DNA]</scope>
    <source>
        <strain evidence="1 2">DSM 43850</strain>
    </source>
</reference>
<evidence type="ECO:0000313" key="2">
    <source>
        <dbReference type="Proteomes" id="UP000517916"/>
    </source>
</evidence>
<keyword evidence="2" id="KW-1185">Reference proteome</keyword>
<protein>
    <submittedName>
        <fullName evidence="1">Uncharacterized protein</fullName>
    </submittedName>
</protein>
<accession>A0ABR6BRF2</accession>
<name>A0ABR6BRF2_9PSEU</name>
<sequence length="167" mass="18537">MDVEVLGHLGHRYYSRGARVLRDASPAQLAELVAEVCSVSGSDDPSWWTSLVVSRTDVPDGLELVVAPGTGYVALAWTGTQQRSLNPDPFTDAPLLARDGADDPPMYWRRNSYLPSGTAKAAVAQYLATGRQPSSVQWQTYGWDVHQLPDWLTAEMPEYEFFHLIEQ</sequence>
<dbReference type="EMBL" id="JACJID010000005">
    <property type="protein sequence ID" value="MBA8929489.1"/>
    <property type="molecule type" value="Genomic_DNA"/>
</dbReference>
<comment type="caution">
    <text evidence="1">The sequence shown here is derived from an EMBL/GenBank/DDBJ whole genome shotgun (WGS) entry which is preliminary data.</text>
</comment>
<dbReference type="RefSeq" id="WP_182839404.1">
    <property type="nucleotide sequence ID" value="NZ_BAAABQ010000004.1"/>
</dbReference>
<dbReference type="Pfam" id="PF14430">
    <property type="entry name" value="Imm1"/>
    <property type="match status" value="1"/>
</dbReference>
<organism evidence="1 2">
    <name type="scientific">Kutzneria viridogrisea</name>
    <dbReference type="NCBI Taxonomy" id="47990"/>
    <lineage>
        <taxon>Bacteria</taxon>
        <taxon>Bacillati</taxon>
        <taxon>Actinomycetota</taxon>
        <taxon>Actinomycetes</taxon>
        <taxon>Pseudonocardiales</taxon>
        <taxon>Pseudonocardiaceae</taxon>
        <taxon>Kutzneria</taxon>
    </lineage>
</organism>
<proteinExistence type="predicted"/>
<dbReference type="InterPro" id="IPR025680">
    <property type="entry name" value="DddI"/>
</dbReference>
<evidence type="ECO:0000313" key="1">
    <source>
        <dbReference type="EMBL" id="MBA8929489.1"/>
    </source>
</evidence>
<dbReference type="Proteomes" id="UP000517916">
    <property type="component" value="Unassembled WGS sequence"/>
</dbReference>
<gene>
    <name evidence="1" type="ORF">BC739_006707</name>
</gene>